<dbReference type="Proteomes" id="UP001472677">
    <property type="component" value="Unassembled WGS sequence"/>
</dbReference>
<evidence type="ECO:0000313" key="2">
    <source>
        <dbReference type="Proteomes" id="UP001472677"/>
    </source>
</evidence>
<organism evidence="1 2">
    <name type="scientific">Hibiscus sabdariffa</name>
    <name type="common">roselle</name>
    <dbReference type="NCBI Taxonomy" id="183260"/>
    <lineage>
        <taxon>Eukaryota</taxon>
        <taxon>Viridiplantae</taxon>
        <taxon>Streptophyta</taxon>
        <taxon>Embryophyta</taxon>
        <taxon>Tracheophyta</taxon>
        <taxon>Spermatophyta</taxon>
        <taxon>Magnoliopsida</taxon>
        <taxon>eudicotyledons</taxon>
        <taxon>Gunneridae</taxon>
        <taxon>Pentapetalae</taxon>
        <taxon>rosids</taxon>
        <taxon>malvids</taxon>
        <taxon>Malvales</taxon>
        <taxon>Malvaceae</taxon>
        <taxon>Malvoideae</taxon>
        <taxon>Hibiscus</taxon>
    </lineage>
</organism>
<protein>
    <submittedName>
        <fullName evidence="1">Uncharacterized protein</fullName>
    </submittedName>
</protein>
<accession>A0ABR2G3U5</accession>
<keyword evidence="2" id="KW-1185">Reference proteome</keyword>
<proteinExistence type="predicted"/>
<reference evidence="1 2" key="1">
    <citation type="journal article" date="2024" name="G3 (Bethesda)">
        <title>Genome assembly of Hibiscus sabdariffa L. provides insights into metabolisms of medicinal natural products.</title>
        <authorList>
            <person name="Kim T."/>
        </authorList>
    </citation>
    <scope>NUCLEOTIDE SEQUENCE [LARGE SCALE GENOMIC DNA]</scope>
    <source>
        <strain evidence="1">TK-2024</strain>
        <tissue evidence="1">Old leaves</tissue>
    </source>
</reference>
<gene>
    <name evidence="1" type="ORF">V6N12_045604</name>
</gene>
<evidence type="ECO:0000313" key="1">
    <source>
        <dbReference type="EMBL" id="KAK8593524.1"/>
    </source>
</evidence>
<dbReference type="EMBL" id="JBBPBM010000003">
    <property type="protein sequence ID" value="KAK8593524.1"/>
    <property type="molecule type" value="Genomic_DNA"/>
</dbReference>
<comment type="caution">
    <text evidence="1">The sequence shown here is derived from an EMBL/GenBank/DDBJ whole genome shotgun (WGS) entry which is preliminary data.</text>
</comment>
<name>A0ABR2G3U5_9ROSI</name>
<sequence length="87" mass="9750">MTVNEECSIYHHGSEDINQVLRDCPKDSPVWQQLVPLGKLVGFHSSEIQQEMVMEKSGRPEMELQRVLVAGGESIKPNWSVSKGASR</sequence>